<evidence type="ECO:0000256" key="1">
    <source>
        <dbReference type="ARBA" id="ARBA00037349"/>
    </source>
</evidence>
<dbReference type="PANTHER" id="PTHR46010:SF1">
    <property type="entry name" value="PROTEIN IWS1 HOMOLOG"/>
    <property type="match status" value="1"/>
</dbReference>
<dbReference type="HOGENOM" id="CLU_106415_1_0_1"/>
<dbReference type="Proteomes" id="UP000002313">
    <property type="component" value="Chromosome VIII"/>
</dbReference>
<dbReference type="SUPFAM" id="SSF47676">
    <property type="entry name" value="Conserved domain common to transcription factors TFIIS, elongin A, CRSP70"/>
    <property type="match status" value="1"/>
</dbReference>
<comment type="function">
    <text evidence="1">Transcription factor involved in RNA polymerase II transcription regulation. May function in both SPT15/TBP post-recruitment and recruitment steps of transcription.</text>
</comment>
<dbReference type="Pfam" id="PF08711">
    <property type="entry name" value="Med26"/>
    <property type="match status" value="1"/>
</dbReference>
<dbReference type="InterPro" id="IPR035441">
    <property type="entry name" value="TFIIS/LEDGF_dom_sf"/>
</dbReference>
<sequence length="183" mass="20980">MNKEDDRDVTGVGKSDPAENRSRQKRARGGEGRGEKRDQSPEEILELSRSLRKRMQRILREDNANNQKGLPAIGKMESVEEISDILMNKGLQESLLDEGILNEIKGWLEPLPDKSMPNIKVKKRLLDVLKNMRIHKEHLVTSGVGKIVYFYTINPKEAKEIKSMAKTLVQKWTSEIFKPENDD</sequence>
<comment type="similarity">
    <text evidence="2">Belongs to the IWS1 family.</text>
</comment>
<evidence type="ECO:0000256" key="3">
    <source>
        <dbReference type="PROSITE-ProRule" id="PRU00649"/>
    </source>
</evidence>
<dbReference type="RefSeq" id="XP_003073332.1">
    <property type="nucleotide sequence ID" value="XM_003073286.1"/>
</dbReference>
<evidence type="ECO:0000256" key="2">
    <source>
        <dbReference type="ARBA" id="ARBA00037992"/>
    </source>
</evidence>
<proteinExistence type="inferred from homology"/>
<reference evidence="6 7" key="2">
    <citation type="journal article" date="2012" name="Proc. Natl. Acad. Sci. U.S.A.">
        <title>Gain and loss of multiple functionally related, horizontally transferred genes in the reduced genomes of two microsporidian parasites.</title>
        <authorList>
            <person name="Pombert J.-F."/>
            <person name="Selman M."/>
            <person name="Burki F."/>
            <person name="Bardell F.T."/>
            <person name="Farinelli L."/>
            <person name="Solter L.F."/>
            <person name="Whitman D.W."/>
            <person name="Weiss L.M."/>
            <person name="Corradi N."/>
            <person name="Keeling P.J."/>
        </authorList>
    </citation>
    <scope>NUCLEOTIDE SEQUENCE [LARGE SCALE GENOMIC DNA]</scope>
    <source>
        <strain evidence="6 7">ATCC 50506</strain>
    </source>
</reference>
<dbReference type="InterPro" id="IPR051037">
    <property type="entry name" value="RNAPII_TF_IWS1"/>
</dbReference>
<evidence type="ECO:0000313" key="7">
    <source>
        <dbReference type="Proteomes" id="UP000002313"/>
    </source>
</evidence>
<dbReference type="PROSITE" id="PS51319">
    <property type="entry name" value="TFIIS_N"/>
    <property type="match status" value="1"/>
</dbReference>
<keyword evidence="3" id="KW-0539">Nucleus</keyword>
<evidence type="ECO:0000256" key="4">
    <source>
        <dbReference type="SAM" id="MobiDB-lite"/>
    </source>
</evidence>
<dbReference type="GO" id="GO:0005634">
    <property type="term" value="C:nucleus"/>
    <property type="evidence" value="ECO:0007669"/>
    <property type="project" value="UniProtKB-SubCell"/>
</dbReference>
<organism evidence="6 7">
    <name type="scientific">Encephalitozoon intestinalis (strain ATCC 50506)</name>
    <name type="common">Microsporidian parasite</name>
    <name type="synonym">Septata intestinalis</name>
    <dbReference type="NCBI Taxonomy" id="876142"/>
    <lineage>
        <taxon>Eukaryota</taxon>
        <taxon>Fungi</taxon>
        <taxon>Fungi incertae sedis</taxon>
        <taxon>Microsporidia</taxon>
        <taxon>Unikaryonidae</taxon>
        <taxon>Encephalitozoon</taxon>
    </lineage>
</organism>
<dbReference type="GeneID" id="9698156"/>
<evidence type="ECO:0000259" key="5">
    <source>
        <dbReference type="PROSITE" id="PS51319"/>
    </source>
</evidence>
<dbReference type="OrthoDB" id="21124at2759"/>
<dbReference type="Gene3D" id="1.20.930.10">
    <property type="entry name" value="Conserved domain common to transcription factors TFIIS, elongin A, CRSP70"/>
    <property type="match status" value="1"/>
</dbReference>
<comment type="subcellular location">
    <subcellularLocation>
        <location evidence="3">Nucleus</location>
    </subcellularLocation>
</comment>
<dbReference type="EMBL" id="CP001949">
    <property type="protein sequence ID" value="ADM11972.1"/>
    <property type="molecule type" value="Genomic_DNA"/>
</dbReference>
<dbReference type="GO" id="GO:0016973">
    <property type="term" value="P:poly(A)+ mRNA export from nucleus"/>
    <property type="evidence" value="ECO:0007669"/>
    <property type="project" value="TreeGrafter"/>
</dbReference>
<accession>E0S8H8</accession>
<dbReference type="InterPro" id="IPR017923">
    <property type="entry name" value="TFIIS_N"/>
</dbReference>
<gene>
    <name evidence="6" type="ORF">Eint_080360</name>
</gene>
<feature type="region of interest" description="Disordered" evidence="4">
    <location>
        <begin position="1"/>
        <end position="47"/>
    </location>
</feature>
<dbReference type="KEGG" id="ein:Eint_080360"/>
<protein>
    <recommendedName>
        <fullName evidence="5">TFIIS N-terminal domain-containing protein</fullName>
    </recommendedName>
</protein>
<keyword evidence="7" id="KW-1185">Reference proteome</keyword>
<dbReference type="AlphaFoldDB" id="E0S8H8"/>
<evidence type="ECO:0000313" key="6">
    <source>
        <dbReference type="EMBL" id="ADM11972.1"/>
    </source>
</evidence>
<feature type="domain" description="TFIIS N-terminal" evidence="5">
    <location>
        <begin position="102"/>
        <end position="179"/>
    </location>
</feature>
<reference evidence="6 7" key="1">
    <citation type="journal article" date="2010" name="Nat. Commun.">
        <title>The complete sequence of the smallest known nuclear genome from the microsporidian Encephalitozoon intestinalis.</title>
        <authorList>
            <person name="Corradi N."/>
            <person name="Pombert J.-F."/>
            <person name="Farinelli L."/>
            <person name="Didier E.S."/>
            <person name="Keeling P.J."/>
        </authorList>
    </citation>
    <scope>NUCLEOTIDE SEQUENCE [LARGE SCALE GENOMIC DNA]</scope>
    <source>
        <strain evidence="6 7">ATCC 50506</strain>
    </source>
</reference>
<name>E0S8H8_ENCIT</name>
<dbReference type="VEuPathDB" id="MicrosporidiaDB:Eint_080360"/>
<dbReference type="PANTHER" id="PTHR46010">
    <property type="entry name" value="PROTEIN IWS1 HOMOLOG"/>
    <property type="match status" value="1"/>
</dbReference>
<feature type="compositionally biased region" description="Basic and acidic residues" evidence="4">
    <location>
        <begin position="16"/>
        <end position="40"/>
    </location>
</feature>